<dbReference type="InterPro" id="IPR052512">
    <property type="entry name" value="4CMD/NDH-1_regulator"/>
</dbReference>
<protein>
    <submittedName>
        <fullName evidence="3">Carboxymuconolactone decarboxylase family protein</fullName>
    </submittedName>
</protein>
<dbReference type="InterPro" id="IPR029032">
    <property type="entry name" value="AhpD-like"/>
</dbReference>
<gene>
    <name evidence="3" type="ORF">HYZ11_03425</name>
</gene>
<dbReference type="EMBL" id="JACPUR010000007">
    <property type="protein sequence ID" value="MBI3126636.1"/>
    <property type="molecule type" value="Genomic_DNA"/>
</dbReference>
<sequence length="175" mass="19523">MAATRSVKVPPRALKRATMLWSKEFTERVARDMEDWGGREFMEIFMNFCYGGLYDRNVLPQKTRELCAVAACVMANALPQLRTHIQAAWNCGASKREIMEVILQMLTYCGAPYMLQAARLARHDVFPHLKKGQKASLAPAGTGAAAPKAAKNAARKKPARPKAARRPGRPKRTIR</sequence>
<evidence type="ECO:0000259" key="2">
    <source>
        <dbReference type="Pfam" id="PF02627"/>
    </source>
</evidence>
<dbReference type="GO" id="GO:0051920">
    <property type="term" value="F:peroxiredoxin activity"/>
    <property type="evidence" value="ECO:0007669"/>
    <property type="project" value="InterPro"/>
</dbReference>
<feature type="compositionally biased region" description="Low complexity" evidence="1">
    <location>
        <begin position="138"/>
        <end position="152"/>
    </location>
</feature>
<dbReference type="SUPFAM" id="SSF69118">
    <property type="entry name" value="AhpD-like"/>
    <property type="match status" value="1"/>
</dbReference>
<feature type="region of interest" description="Disordered" evidence="1">
    <location>
        <begin position="135"/>
        <end position="175"/>
    </location>
</feature>
<dbReference type="Proteomes" id="UP000782312">
    <property type="component" value="Unassembled WGS sequence"/>
</dbReference>
<proteinExistence type="predicted"/>
<dbReference type="PANTHER" id="PTHR33570">
    <property type="entry name" value="4-CARBOXYMUCONOLACTONE DECARBOXYLASE FAMILY PROTEIN"/>
    <property type="match status" value="1"/>
</dbReference>
<dbReference type="Gene3D" id="1.20.1290.10">
    <property type="entry name" value="AhpD-like"/>
    <property type="match status" value="1"/>
</dbReference>
<evidence type="ECO:0000313" key="3">
    <source>
        <dbReference type="EMBL" id="MBI3126636.1"/>
    </source>
</evidence>
<organism evidence="3 4">
    <name type="scientific">Tectimicrobiota bacterium</name>
    <dbReference type="NCBI Taxonomy" id="2528274"/>
    <lineage>
        <taxon>Bacteria</taxon>
        <taxon>Pseudomonadati</taxon>
        <taxon>Nitrospinota/Tectimicrobiota group</taxon>
        <taxon>Candidatus Tectimicrobiota</taxon>
    </lineage>
</organism>
<name>A0A932HZG7_UNCTE</name>
<dbReference type="PANTHER" id="PTHR33570:SF2">
    <property type="entry name" value="CARBOXYMUCONOLACTONE DECARBOXYLASE-LIKE DOMAIN-CONTAINING PROTEIN"/>
    <property type="match status" value="1"/>
</dbReference>
<accession>A0A932HZG7</accession>
<dbReference type="Pfam" id="PF02627">
    <property type="entry name" value="CMD"/>
    <property type="match status" value="1"/>
</dbReference>
<evidence type="ECO:0000313" key="4">
    <source>
        <dbReference type="Proteomes" id="UP000782312"/>
    </source>
</evidence>
<evidence type="ECO:0000256" key="1">
    <source>
        <dbReference type="SAM" id="MobiDB-lite"/>
    </source>
</evidence>
<feature type="compositionally biased region" description="Basic residues" evidence="1">
    <location>
        <begin position="153"/>
        <end position="175"/>
    </location>
</feature>
<reference evidence="3" key="1">
    <citation type="submission" date="2020-07" db="EMBL/GenBank/DDBJ databases">
        <title>Huge and variable diversity of episymbiotic CPR bacteria and DPANN archaea in groundwater ecosystems.</title>
        <authorList>
            <person name="He C.Y."/>
            <person name="Keren R."/>
            <person name="Whittaker M."/>
            <person name="Farag I.F."/>
            <person name="Doudna J."/>
            <person name="Cate J.H.D."/>
            <person name="Banfield J.F."/>
        </authorList>
    </citation>
    <scope>NUCLEOTIDE SEQUENCE</scope>
    <source>
        <strain evidence="3">NC_groundwater_763_Ag_S-0.2um_68_21</strain>
    </source>
</reference>
<dbReference type="InterPro" id="IPR003779">
    <property type="entry name" value="CMD-like"/>
</dbReference>
<feature type="domain" description="Carboxymuconolactone decarboxylase-like" evidence="2">
    <location>
        <begin position="40"/>
        <end position="122"/>
    </location>
</feature>
<dbReference type="AlphaFoldDB" id="A0A932HZG7"/>
<comment type="caution">
    <text evidence="3">The sequence shown here is derived from an EMBL/GenBank/DDBJ whole genome shotgun (WGS) entry which is preliminary data.</text>
</comment>